<organism evidence="2 3">
    <name type="scientific">Tulasnella calospora MUT 4182</name>
    <dbReference type="NCBI Taxonomy" id="1051891"/>
    <lineage>
        <taxon>Eukaryota</taxon>
        <taxon>Fungi</taxon>
        <taxon>Dikarya</taxon>
        <taxon>Basidiomycota</taxon>
        <taxon>Agaricomycotina</taxon>
        <taxon>Agaricomycetes</taxon>
        <taxon>Cantharellales</taxon>
        <taxon>Tulasnellaceae</taxon>
        <taxon>Tulasnella</taxon>
    </lineage>
</organism>
<dbReference type="SMART" id="SM00567">
    <property type="entry name" value="EZ_HEAT"/>
    <property type="match status" value="2"/>
</dbReference>
<dbReference type="PANTHER" id="PTHR12697:SF5">
    <property type="entry name" value="DEOXYHYPUSINE HYDROXYLASE"/>
    <property type="match status" value="1"/>
</dbReference>
<dbReference type="InterPro" id="IPR016024">
    <property type="entry name" value="ARM-type_fold"/>
</dbReference>
<gene>
    <name evidence="2" type="ORF">M407DRAFT_229759</name>
</gene>
<proteinExistence type="predicted"/>
<dbReference type="InterPro" id="IPR011989">
    <property type="entry name" value="ARM-like"/>
</dbReference>
<evidence type="ECO:0000256" key="1">
    <source>
        <dbReference type="SAM" id="MobiDB-lite"/>
    </source>
</evidence>
<dbReference type="STRING" id="1051891.A0A0C3QXP9"/>
<dbReference type="Gene3D" id="1.25.10.10">
    <property type="entry name" value="Leucine-rich Repeat Variant"/>
    <property type="match status" value="1"/>
</dbReference>
<reference evidence="3" key="2">
    <citation type="submission" date="2015-01" db="EMBL/GenBank/DDBJ databases">
        <title>Evolutionary Origins and Diversification of the Mycorrhizal Mutualists.</title>
        <authorList>
            <consortium name="DOE Joint Genome Institute"/>
            <consortium name="Mycorrhizal Genomics Consortium"/>
            <person name="Kohler A."/>
            <person name="Kuo A."/>
            <person name="Nagy L.G."/>
            <person name="Floudas D."/>
            <person name="Copeland A."/>
            <person name="Barry K.W."/>
            <person name="Cichocki N."/>
            <person name="Veneault-Fourrey C."/>
            <person name="LaButti K."/>
            <person name="Lindquist E.A."/>
            <person name="Lipzen A."/>
            <person name="Lundell T."/>
            <person name="Morin E."/>
            <person name="Murat C."/>
            <person name="Riley R."/>
            <person name="Ohm R."/>
            <person name="Sun H."/>
            <person name="Tunlid A."/>
            <person name="Henrissat B."/>
            <person name="Grigoriev I.V."/>
            <person name="Hibbett D.S."/>
            <person name="Martin F."/>
        </authorList>
    </citation>
    <scope>NUCLEOTIDE SEQUENCE [LARGE SCALE GENOMIC DNA]</scope>
    <source>
        <strain evidence="3">MUT 4182</strain>
    </source>
</reference>
<protein>
    <submittedName>
        <fullName evidence="2">Uncharacterized protein</fullName>
    </submittedName>
</protein>
<feature type="compositionally biased region" description="Polar residues" evidence="1">
    <location>
        <begin position="48"/>
        <end position="58"/>
    </location>
</feature>
<dbReference type="InterPro" id="IPR004155">
    <property type="entry name" value="PBS_lyase_HEAT"/>
</dbReference>
<dbReference type="HOGENOM" id="CLU_912750_0_0_1"/>
<feature type="region of interest" description="Disordered" evidence="1">
    <location>
        <begin position="1"/>
        <end position="159"/>
    </location>
</feature>
<keyword evidence="3" id="KW-1185">Reference proteome</keyword>
<evidence type="ECO:0000313" key="3">
    <source>
        <dbReference type="Proteomes" id="UP000054248"/>
    </source>
</evidence>
<feature type="compositionally biased region" description="Basic and acidic residues" evidence="1">
    <location>
        <begin position="128"/>
        <end position="138"/>
    </location>
</feature>
<dbReference type="PANTHER" id="PTHR12697">
    <property type="entry name" value="PBS LYASE HEAT-LIKE PROTEIN"/>
    <property type="match status" value="1"/>
</dbReference>
<feature type="compositionally biased region" description="Polar residues" evidence="1">
    <location>
        <begin position="142"/>
        <end position="155"/>
    </location>
</feature>
<dbReference type="Proteomes" id="UP000054248">
    <property type="component" value="Unassembled WGS sequence"/>
</dbReference>
<sequence>MDVPESEATSVSGVMPHEMASSRAGAAGSEDADAQCAVLARKKKKATMNETRCNSQGDSPKVGESRDTITYVHGTDGDDGRSASGGLGTSVDSVVSSNDDDEHAAVDGRGGGAVQNTGNSSTDGYVDDGGRAGLKVEPEPSASMTSMPKTENSSGEYGRGPMVRHEVGELFDAGGRTSPNPPNTKAADALGAIFQADSSPILRKYLDDPERAVRETCEVAIAKIEWNTTPEGQAERVRREVEKAEAEANGTIRSTPVADLRSQLLDTSIPLFQRYRAMSALGNIGTHEAIDALADGFSDDSALFK</sequence>
<name>A0A0C3QXP9_9AGAM</name>
<dbReference type="OrthoDB" id="421002at2759"/>
<feature type="compositionally biased region" description="Polar residues" evidence="1">
    <location>
        <begin position="114"/>
        <end position="123"/>
    </location>
</feature>
<accession>A0A0C3QXP9</accession>
<dbReference type="Pfam" id="PF03130">
    <property type="entry name" value="HEAT_PBS"/>
    <property type="match status" value="1"/>
</dbReference>
<dbReference type="EMBL" id="KN822946">
    <property type="protein sequence ID" value="KIO33854.1"/>
    <property type="molecule type" value="Genomic_DNA"/>
</dbReference>
<dbReference type="SUPFAM" id="SSF48371">
    <property type="entry name" value="ARM repeat"/>
    <property type="match status" value="1"/>
</dbReference>
<dbReference type="GO" id="GO:0019135">
    <property type="term" value="F:deoxyhypusine monooxygenase activity"/>
    <property type="evidence" value="ECO:0007669"/>
    <property type="project" value="TreeGrafter"/>
</dbReference>
<reference evidence="2 3" key="1">
    <citation type="submission" date="2014-04" db="EMBL/GenBank/DDBJ databases">
        <authorList>
            <consortium name="DOE Joint Genome Institute"/>
            <person name="Kuo A."/>
            <person name="Girlanda M."/>
            <person name="Perotto S."/>
            <person name="Kohler A."/>
            <person name="Nagy L.G."/>
            <person name="Floudas D."/>
            <person name="Copeland A."/>
            <person name="Barry K.W."/>
            <person name="Cichocki N."/>
            <person name="Veneault-Fourrey C."/>
            <person name="LaButti K."/>
            <person name="Lindquist E.A."/>
            <person name="Lipzen A."/>
            <person name="Lundell T."/>
            <person name="Morin E."/>
            <person name="Murat C."/>
            <person name="Sun H."/>
            <person name="Tunlid A."/>
            <person name="Henrissat B."/>
            <person name="Grigoriev I.V."/>
            <person name="Hibbett D.S."/>
            <person name="Martin F."/>
            <person name="Nordberg H.P."/>
            <person name="Cantor M.N."/>
            <person name="Hua S.X."/>
        </authorList>
    </citation>
    <scope>NUCLEOTIDE SEQUENCE [LARGE SCALE GENOMIC DNA]</scope>
    <source>
        <strain evidence="2 3">MUT 4182</strain>
    </source>
</reference>
<dbReference type="AlphaFoldDB" id="A0A0C3QXP9"/>
<evidence type="ECO:0000313" key="2">
    <source>
        <dbReference type="EMBL" id="KIO33854.1"/>
    </source>
</evidence>